<comment type="cofactor">
    <cofactor evidence="1">
        <name>pyridoxal 5'-phosphate</name>
        <dbReference type="ChEBI" id="CHEBI:597326"/>
    </cofactor>
</comment>
<name>A0A1H8UAM9_9RHOB</name>
<feature type="domain" description="Orn/DAP/Arg decarboxylase 2 N-terminal" evidence="3">
    <location>
        <begin position="63"/>
        <end position="314"/>
    </location>
</feature>
<dbReference type="GO" id="GO:0008836">
    <property type="term" value="F:diaminopimelate decarboxylase activity"/>
    <property type="evidence" value="ECO:0007669"/>
    <property type="project" value="TreeGrafter"/>
</dbReference>
<dbReference type="PANTHER" id="PTHR43727">
    <property type="entry name" value="DIAMINOPIMELATE DECARBOXYLASE"/>
    <property type="match status" value="1"/>
</dbReference>
<dbReference type="Gene3D" id="3.20.20.10">
    <property type="entry name" value="Alanine racemase"/>
    <property type="match status" value="1"/>
</dbReference>
<dbReference type="SUPFAM" id="SSF50621">
    <property type="entry name" value="Alanine racemase C-terminal domain-like"/>
    <property type="match status" value="1"/>
</dbReference>
<dbReference type="RefSeq" id="WP_093119521.1">
    <property type="nucleotide sequence ID" value="NZ_FODS01000019.1"/>
</dbReference>
<dbReference type="Gene3D" id="2.40.37.10">
    <property type="entry name" value="Lyase, Ornithine Decarboxylase, Chain A, domain 1"/>
    <property type="match status" value="1"/>
</dbReference>
<dbReference type="AlphaFoldDB" id="A0A1H8UAM9"/>
<evidence type="ECO:0000256" key="1">
    <source>
        <dbReference type="ARBA" id="ARBA00001933"/>
    </source>
</evidence>
<dbReference type="InterPro" id="IPR022644">
    <property type="entry name" value="De-COase2_N"/>
</dbReference>
<dbReference type="PANTHER" id="PTHR43727:SF3">
    <property type="entry name" value="GROUP IV DECARBOXYLASE"/>
    <property type="match status" value="1"/>
</dbReference>
<dbReference type="InterPro" id="IPR029066">
    <property type="entry name" value="PLP-binding_barrel"/>
</dbReference>
<dbReference type="GO" id="GO:0009089">
    <property type="term" value="P:lysine biosynthetic process via diaminopimelate"/>
    <property type="evidence" value="ECO:0007669"/>
    <property type="project" value="TreeGrafter"/>
</dbReference>
<keyword evidence="5" id="KW-1185">Reference proteome</keyword>
<reference evidence="4 5" key="1">
    <citation type="submission" date="2016-10" db="EMBL/GenBank/DDBJ databases">
        <authorList>
            <person name="de Groot N.N."/>
        </authorList>
    </citation>
    <scope>NUCLEOTIDE SEQUENCE [LARGE SCALE GENOMIC DNA]</scope>
    <source>
        <strain evidence="4 5">DSM 27842</strain>
    </source>
</reference>
<evidence type="ECO:0000313" key="4">
    <source>
        <dbReference type="EMBL" id="SEP00289.1"/>
    </source>
</evidence>
<dbReference type="Pfam" id="PF02784">
    <property type="entry name" value="Orn_Arg_deC_N"/>
    <property type="match status" value="1"/>
</dbReference>
<evidence type="ECO:0000259" key="3">
    <source>
        <dbReference type="Pfam" id="PF02784"/>
    </source>
</evidence>
<evidence type="ECO:0000256" key="2">
    <source>
        <dbReference type="ARBA" id="ARBA00022898"/>
    </source>
</evidence>
<dbReference type="Proteomes" id="UP000198893">
    <property type="component" value="Unassembled WGS sequence"/>
</dbReference>
<evidence type="ECO:0000313" key="5">
    <source>
        <dbReference type="Proteomes" id="UP000198893"/>
    </source>
</evidence>
<protein>
    <submittedName>
        <fullName evidence="4">Diaminopimelate decarboxylase</fullName>
    </submittedName>
</protein>
<sequence>MNDAYQGPTITSELGRLPIEAAADRNRLSRGTAGEVLDMIDGVSVVELLRDHGSPLFVFSEATLHRKLRHFREAFTSRYKTTSFAWSFKTNRLDAICKIMKDEGWIAEVVSDFEYQKARRLGYEGSQIVYNGPYKSRSSLKMALQEGALIQIDSWDELAVVEDLAEELDGTFDVGMRVWVTTGHAPIWSKFGFSLTNGEAQQAARRIIRHPRFRLHTIHCHVGTYVLDPETYGVATQILLGLRKNLSDDTGRLVPCLNLGGGFPSNSLLHGMIGPAEVVVPPIEDYADAIATELNALPKRDRPLLRLEAGRSLVDEAGYLATTIVAVKGGPRPDAPAESLSSIVVKEQMLLSDTARLSYVLDAGVHLLFTANWFAIQPYPCRRVESLPVPTRLLGCLCMEIDVIRDHVDLPRLQTGDHLTFHPVGAYNFDQSMQFIYLRPAVVLIGTDRKVHQIRRKETLDDIESAEMLPAHLSG</sequence>
<keyword evidence="2" id="KW-0663">Pyridoxal phosphate</keyword>
<dbReference type="STRING" id="569882.SAMN04490248_11917"/>
<dbReference type="EMBL" id="FODS01000019">
    <property type="protein sequence ID" value="SEP00289.1"/>
    <property type="molecule type" value="Genomic_DNA"/>
</dbReference>
<dbReference type="InterPro" id="IPR009006">
    <property type="entry name" value="Ala_racemase/Decarboxylase_C"/>
</dbReference>
<dbReference type="SUPFAM" id="SSF51419">
    <property type="entry name" value="PLP-binding barrel"/>
    <property type="match status" value="1"/>
</dbReference>
<gene>
    <name evidence="4" type="ORF">SAMN04490248_11917</name>
</gene>
<accession>A0A1H8UAM9</accession>
<organism evidence="4 5">
    <name type="scientific">Salinihabitans flavidus</name>
    <dbReference type="NCBI Taxonomy" id="569882"/>
    <lineage>
        <taxon>Bacteria</taxon>
        <taxon>Pseudomonadati</taxon>
        <taxon>Pseudomonadota</taxon>
        <taxon>Alphaproteobacteria</taxon>
        <taxon>Rhodobacterales</taxon>
        <taxon>Roseobacteraceae</taxon>
        <taxon>Salinihabitans</taxon>
    </lineage>
</organism>
<dbReference type="OrthoDB" id="9802241at2"/>
<proteinExistence type="predicted"/>